<feature type="non-terminal residue" evidence="2">
    <location>
        <position position="56"/>
    </location>
</feature>
<organism evidence="2 3">
    <name type="scientific">Sphaeroforma arctica JP610</name>
    <dbReference type="NCBI Taxonomy" id="667725"/>
    <lineage>
        <taxon>Eukaryota</taxon>
        <taxon>Ichthyosporea</taxon>
        <taxon>Ichthyophonida</taxon>
        <taxon>Sphaeroforma</taxon>
    </lineage>
</organism>
<keyword evidence="3" id="KW-1185">Reference proteome</keyword>
<reference evidence="2 3" key="1">
    <citation type="submission" date="2011-02" db="EMBL/GenBank/DDBJ databases">
        <title>The Genome Sequence of Sphaeroforma arctica JP610.</title>
        <authorList>
            <consortium name="The Broad Institute Genome Sequencing Platform"/>
            <person name="Russ C."/>
            <person name="Cuomo C."/>
            <person name="Young S.K."/>
            <person name="Zeng Q."/>
            <person name="Gargeya S."/>
            <person name="Alvarado L."/>
            <person name="Berlin A."/>
            <person name="Chapman S.B."/>
            <person name="Chen Z."/>
            <person name="Freedman E."/>
            <person name="Gellesch M."/>
            <person name="Goldberg J."/>
            <person name="Griggs A."/>
            <person name="Gujja S."/>
            <person name="Heilman E."/>
            <person name="Heiman D."/>
            <person name="Howarth C."/>
            <person name="Mehta T."/>
            <person name="Neiman D."/>
            <person name="Pearson M."/>
            <person name="Roberts A."/>
            <person name="Saif S."/>
            <person name="Shea T."/>
            <person name="Shenoy N."/>
            <person name="Sisk P."/>
            <person name="Stolte C."/>
            <person name="Sykes S."/>
            <person name="White J."/>
            <person name="Yandava C."/>
            <person name="Burger G."/>
            <person name="Gray M.W."/>
            <person name="Holland P.W.H."/>
            <person name="King N."/>
            <person name="Lang F.B.F."/>
            <person name="Roger A.J."/>
            <person name="Ruiz-Trillo I."/>
            <person name="Haas B."/>
            <person name="Nusbaum C."/>
            <person name="Birren B."/>
        </authorList>
    </citation>
    <scope>NUCLEOTIDE SEQUENCE [LARGE SCALE GENOMIC DNA]</scope>
    <source>
        <strain evidence="2 3">JP610</strain>
    </source>
</reference>
<accession>A0A0L0F3E0</accession>
<dbReference type="Proteomes" id="UP000054560">
    <property type="component" value="Unassembled WGS sequence"/>
</dbReference>
<dbReference type="GeneID" id="25917279"/>
<name>A0A0L0F3E0_9EUKA</name>
<evidence type="ECO:0000256" key="1">
    <source>
        <dbReference type="SAM" id="MobiDB-lite"/>
    </source>
</evidence>
<dbReference type="RefSeq" id="XP_014144595.1">
    <property type="nucleotide sequence ID" value="XM_014289120.1"/>
</dbReference>
<evidence type="ECO:0000313" key="3">
    <source>
        <dbReference type="Proteomes" id="UP000054560"/>
    </source>
</evidence>
<sequence length="56" mass="6326">MAELDRIKTNEKLRKEKEKMRSSLRARGIDPGEDDGSDYIAGGVKPFQFDGALRKT</sequence>
<dbReference type="EMBL" id="KQ250457">
    <property type="protein sequence ID" value="KNC70693.1"/>
    <property type="molecule type" value="Genomic_DNA"/>
</dbReference>
<dbReference type="AlphaFoldDB" id="A0A0L0F3E0"/>
<gene>
    <name evidence="2" type="ORF">SARC_16775</name>
</gene>
<feature type="compositionally biased region" description="Basic and acidic residues" evidence="1">
    <location>
        <begin position="1"/>
        <end position="21"/>
    </location>
</feature>
<protein>
    <submittedName>
        <fullName evidence="2">Uncharacterized protein</fullName>
    </submittedName>
</protein>
<proteinExistence type="predicted"/>
<feature type="region of interest" description="Disordered" evidence="1">
    <location>
        <begin position="1"/>
        <end position="41"/>
    </location>
</feature>
<evidence type="ECO:0000313" key="2">
    <source>
        <dbReference type="EMBL" id="KNC70693.1"/>
    </source>
</evidence>